<dbReference type="FunFam" id="1.20.1250.20:FF:000157">
    <property type="entry name" value="Inorganic phosphate cotransporter"/>
    <property type="match status" value="1"/>
</dbReference>
<keyword evidence="5 7" id="KW-1133">Transmembrane helix</keyword>
<evidence type="ECO:0000313" key="10">
    <source>
        <dbReference type="Proteomes" id="UP001168821"/>
    </source>
</evidence>
<evidence type="ECO:0000256" key="6">
    <source>
        <dbReference type="ARBA" id="ARBA00023136"/>
    </source>
</evidence>
<keyword evidence="6 7" id="KW-0472">Membrane</keyword>
<dbReference type="InterPro" id="IPR020846">
    <property type="entry name" value="MFS_dom"/>
</dbReference>
<feature type="transmembrane region" description="Helical" evidence="7">
    <location>
        <begin position="56"/>
        <end position="84"/>
    </location>
</feature>
<keyword evidence="3 7" id="KW-0812">Transmembrane</keyword>
<evidence type="ECO:0000256" key="2">
    <source>
        <dbReference type="ARBA" id="ARBA00022448"/>
    </source>
</evidence>
<keyword evidence="10" id="KW-1185">Reference proteome</keyword>
<accession>A0AA38II24</accession>
<dbReference type="InterPro" id="IPR036259">
    <property type="entry name" value="MFS_trans_sf"/>
</dbReference>
<dbReference type="FunFam" id="1.20.1250.20:FF:000003">
    <property type="entry name" value="Solute carrier family 17 member 3"/>
    <property type="match status" value="1"/>
</dbReference>
<dbReference type="GO" id="GO:0015293">
    <property type="term" value="F:symporter activity"/>
    <property type="evidence" value="ECO:0007669"/>
    <property type="project" value="UniProtKB-KW"/>
</dbReference>
<feature type="transmembrane region" description="Helical" evidence="7">
    <location>
        <begin position="132"/>
        <end position="151"/>
    </location>
</feature>
<feature type="transmembrane region" description="Helical" evidence="7">
    <location>
        <begin position="455"/>
        <end position="476"/>
    </location>
</feature>
<dbReference type="PROSITE" id="PS50850">
    <property type="entry name" value="MFS"/>
    <property type="match status" value="1"/>
</dbReference>
<dbReference type="EMBL" id="JALNTZ010000004">
    <property type="protein sequence ID" value="KAJ3656425.1"/>
    <property type="molecule type" value="Genomic_DNA"/>
</dbReference>
<dbReference type="GO" id="GO:0006820">
    <property type="term" value="P:monoatomic anion transport"/>
    <property type="evidence" value="ECO:0007669"/>
    <property type="project" value="TreeGrafter"/>
</dbReference>
<evidence type="ECO:0000256" key="3">
    <source>
        <dbReference type="ARBA" id="ARBA00022692"/>
    </source>
</evidence>
<dbReference type="InterPro" id="IPR050382">
    <property type="entry name" value="MFS_Na/Anion_cotransporter"/>
</dbReference>
<protein>
    <recommendedName>
        <fullName evidence="8">Major facilitator superfamily (MFS) profile domain-containing protein</fullName>
    </recommendedName>
</protein>
<feature type="transmembrane region" description="Helical" evidence="7">
    <location>
        <begin position="104"/>
        <end position="120"/>
    </location>
</feature>
<evidence type="ECO:0000313" key="9">
    <source>
        <dbReference type="EMBL" id="KAJ3656425.1"/>
    </source>
</evidence>
<evidence type="ECO:0000256" key="5">
    <source>
        <dbReference type="ARBA" id="ARBA00022989"/>
    </source>
</evidence>
<keyword evidence="2" id="KW-0813">Transport</keyword>
<dbReference type="SUPFAM" id="SSF103473">
    <property type="entry name" value="MFS general substrate transporter"/>
    <property type="match status" value="1"/>
</dbReference>
<sequence length="507" mass="56767">MVNFFSPERVDMRMLYGVADGNARLTCELWIERFVNRENSECANIYISEFLTCKQILIVVVFLGFMLHHMLRINMSVAIIDMIISNGSNMTEVQRFDWNEEHKNDILGCFFWGYIVASLVSGHLSEVYGTRAVLGSGLVLATICTLLTPLVTSYLSYTYLIVLRIGVGIGLGVQFSSIMPLATKWIPPTDMSKFLSTMLASQLGTAATLIFCGYLIKAFGWPSVFYVTGAIGATWCLPWFYCVYDSPRQHPRISKEELQYLQQRVKFQTSAVPSRKPWAAILTSRPVWAIVIAFTCLLFNVHSAINYTYLYMNQVLKFNIKANGLISSLPFIATYLSSVLSSFLGDKWNKTGYLSVYAIRQIFTVGAFWVSVFSLIVQSIWGYNCIVSVVTFIIWQSSTGCHIAGCIPNAVDIAPNYSGTILGLGTSLGSIMGYLSTKIVATFIKNEQNFNQWRIFFWTAIALNVAGAGFYCIFASTEVQEWNNGPLCSEKQENCDDAVELCEINGK</sequence>
<evidence type="ECO:0000256" key="4">
    <source>
        <dbReference type="ARBA" id="ARBA00022847"/>
    </source>
</evidence>
<dbReference type="Gene3D" id="1.20.1250.20">
    <property type="entry name" value="MFS general substrate transporter like domains"/>
    <property type="match status" value="2"/>
</dbReference>
<feature type="domain" description="Major facilitator superfamily (MFS) profile" evidence="8">
    <location>
        <begin position="57"/>
        <end position="479"/>
    </location>
</feature>
<evidence type="ECO:0000259" key="8">
    <source>
        <dbReference type="PROSITE" id="PS50850"/>
    </source>
</evidence>
<feature type="transmembrane region" description="Helical" evidence="7">
    <location>
        <begin position="157"/>
        <end position="182"/>
    </location>
</feature>
<evidence type="ECO:0000256" key="7">
    <source>
        <dbReference type="SAM" id="Phobius"/>
    </source>
</evidence>
<dbReference type="GO" id="GO:0016020">
    <property type="term" value="C:membrane"/>
    <property type="evidence" value="ECO:0007669"/>
    <property type="project" value="UniProtKB-SubCell"/>
</dbReference>
<comment type="caution">
    <text evidence="9">The sequence shown here is derived from an EMBL/GenBank/DDBJ whole genome shotgun (WGS) entry which is preliminary data.</text>
</comment>
<dbReference type="Proteomes" id="UP001168821">
    <property type="component" value="Unassembled WGS sequence"/>
</dbReference>
<comment type="subcellular location">
    <subcellularLocation>
        <location evidence="1">Membrane</location>
        <topology evidence="1">Multi-pass membrane protein</topology>
    </subcellularLocation>
</comment>
<dbReference type="InterPro" id="IPR011701">
    <property type="entry name" value="MFS"/>
</dbReference>
<feature type="transmembrane region" description="Helical" evidence="7">
    <location>
        <begin position="194"/>
        <end position="217"/>
    </location>
</feature>
<dbReference type="Pfam" id="PF07690">
    <property type="entry name" value="MFS_1"/>
    <property type="match status" value="1"/>
</dbReference>
<proteinExistence type="predicted"/>
<dbReference type="PANTHER" id="PTHR11662">
    <property type="entry name" value="SOLUTE CARRIER FAMILY 17"/>
    <property type="match status" value="1"/>
</dbReference>
<name>A0AA38II24_9CUCU</name>
<feature type="transmembrane region" description="Helical" evidence="7">
    <location>
        <begin position="325"/>
        <end position="345"/>
    </location>
</feature>
<feature type="transmembrane region" description="Helical" evidence="7">
    <location>
        <begin position="417"/>
        <end position="435"/>
    </location>
</feature>
<gene>
    <name evidence="9" type="ORF">Zmor_015505</name>
</gene>
<feature type="transmembrane region" description="Helical" evidence="7">
    <location>
        <begin position="223"/>
        <end position="244"/>
    </location>
</feature>
<reference evidence="9" key="1">
    <citation type="journal article" date="2023" name="G3 (Bethesda)">
        <title>Whole genome assemblies of Zophobas morio and Tenebrio molitor.</title>
        <authorList>
            <person name="Kaur S."/>
            <person name="Stinson S.A."/>
            <person name="diCenzo G.C."/>
        </authorList>
    </citation>
    <scope>NUCLEOTIDE SEQUENCE</scope>
    <source>
        <strain evidence="9">QUZm001</strain>
    </source>
</reference>
<keyword evidence="4" id="KW-0769">Symport</keyword>
<feature type="transmembrane region" description="Helical" evidence="7">
    <location>
        <begin position="286"/>
        <end position="305"/>
    </location>
</feature>
<feature type="transmembrane region" description="Helical" evidence="7">
    <location>
        <begin position="357"/>
        <end position="381"/>
    </location>
</feature>
<dbReference type="PANTHER" id="PTHR11662:SF411">
    <property type="entry name" value="GH05102P"/>
    <property type="match status" value="1"/>
</dbReference>
<evidence type="ECO:0000256" key="1">
    <source>
        <dbReference type="ARBA" id="ARBA00004141"/>
    </source>
</evidence>
<organism evidence="9 10">
    <name type="scientific">Zophobas morio</name>
    <dbReference type="NCBI Taxonomy" id="2755281"/>
    <lineage>
        <taxon>Eukaryota</taxon>
        <taxon>Metazoa</taxon>
        <taxon>Ecdysozoa</taxon>
        <taxon>Arthropoda</taxon>
        <taxon>Hexapoda</taxon>
        <taxon>Insecta</taxon>
        <taxon>Pterygota</taxon>
        <taxon>Neoptera</taxon>
        <taxon>Endopterygota</taxon>
        <taxon>Coleoptera</taxon>
        <taxon>Polyphaga</taxon>
        <taxon>Cucujiformia</taxon>
        <taxon>Tenebrionidae</taxon>
        <taxon>Zophobas</taxon>
    </lineage>
</organism>
<dbReference type="AlphaFoldDB" id="A0AA38II24"/>